<organism evidence="2 4">
    <name type="scientific">Oleiagrimonas soli</name>
    <dbReference type="NCBI Taxonomy" id="1543381"/>
    <lineage>
        <taxon>Bacteria</taxon>
        <taxon>Pseudomonadati</taxon>
        <taxon>Pseudomonadota</taxon>
        <taxon>Gammaproteobacteria</taxon>
        <taxon>Lysobacterales</taxon>
        <taxon>Rhodanobacteraceae</taxon>
        <taxon>Oleiagrimonas</taxon>
    </lineage>
</organism>
<feature type="transmembrane region" description="Helical" evidence="1">
    <location>
        <begin position="66"/>
        <end position="85"/>
    </location>
</feature>
<dbReference type="EMBL" id="JROI01000010">
    <property type="protein sequence ID" value="KGI77897.1"/>
    <property type="molecule type" value="Genomic_DNA"/>
</dbReference>
<dbReference type="Proteomes" id="UP000029708">
    <property type="component" value="Unassembled WGS sequence"/>
</dbReference>
<keyword evidence="1" id="KW-1133">Transmembrane helix</keyword>
<feature type="transmembrane region" description="Helical" evidence="1">
    <location>
        <begin position="114"/>
        <end position="139"/>
    </location>
</feature>
<gene>
    <name evidence="3" type="ORF">HNQ86_001085</name>
    <name evidence="2" type="ORF">LF63_0105710</name>
</gene>
<keyword evidence="1" id="KW-0472">Membrane</keyword>
<dbReference type="OrthoDB" id="6058395at2"/>
<dbReference type="STRING" id="1543381.LF63_0105710"/>
<name>A0A099CW83_9GAMM</name>
<evidence type="ECO:0000313" key="5">
    <source>
        <dbReference type="Proteomes" id="UP000560000"/>
    </source>
</evidence>
<protein>
    <recommendedName>
        <fullName evidence="6">Transmembrane protein</fullName>
    </recommendedName>
</protein>
<dbReference type="Proteomes" id="UP000560000">
    <property type="component" value="Unassembled WGS sequence"/>
</dbReference>
<accession>A0A099CW83</accession>
<evidence type="ECO:0000313" key="2">
    <source>
        <dbReference type="EMBL" id="KGI77897.1"/>
    </source>
</evidence>
<sequence>MKQLHAFVRTLLAILAAAAVPALLFGIEGNAAFIAFILALAWILVLGLPTFLILKGRGCVRWWSALLSGFLLAAIPVALLGWPYFPGNGTSYSGWDGHGMVDFVVNGIPTHAGWIQYFTSTLGSGALGSTSALAFWLVWRLSGNRETKPANNAS</sequence>
<comment type="caution">
    <text evidence="2">The sequence shown here is derived from an EMBL/GenBank/DDBJ whole genome shotgun (WGS) entry which is preliminary data.</text>
</comment>
<feature type="transmembrane region" description="Helical" evidence="1">
    <location>
        <begin position="33"/>
        <end position="54"/>
    </location>
</feature>
<dbReference type="EMBL" id="JACHET010000001">
    <property type="protein sequence ID" value="MBB6183740.1"/>
    <property type="molecule type" value="Genomic_DNA"/>
</dbReference>
<evidence type="ECO:0000313" key="3">
    <source>
        <dbReference type="EMBL" id="MBB6183740.1"/>
    </source>
</evidence>
<dbReference type="AlphaFoldDB" id="A0A099CW83"/>
<reference evidence="2 4" key="1">
    <citation type="submission" date="2014-09" db="EMBL/GenBank/DDBJ databases">
        <title>Xanthomonadaceae 3.5X direct submission.</title>
        <authorList>
            <person name="Fang T."/>
            <person name="Wang H."/>
        </authorList>
    </citation>
    <scope>NUCLEOTIDE SEQUENCE [LARGE SCALE GENOMIC DNA]</scope>
    <source>
        <strain evidence="2 4">3.5X</strain>
    </source>
</reference>
<dbReference type="HOGENOM" id="CLU_1702472_0_0_6"/>
<keyword evidence="4" id="KW-1185">Reference proteome</keyword>
<evidence type="ECO:0000256" key="1">
    <source>
        <dbReference type="SAM" id="Phobius"/>
    </source>
</evidence>
<keyword evidence="1" id="KW-0812">Transmembrane</keyword>
<evidence type="ECO:0008006" key="6">
    <source>
        <dbReference type="Google" id="ProtNLM"/>
    </source>
</evidence>
<dbReference type="RefSeq" id="WP_043100255.1">
    <property type="nucleotide sequence ID" value="NZ_JACHET010000001.1"/>
</dbReference>
<proteinExistence type="predicted"/>
<reference evidence="3 5" key="2">
    <citation type="submission" date="2020-08" db="EMBL/GenBank/DDBJ databases">
        <title>Genomic Encyclopedia of Type Strains, Phase IV (KMG-IV): sequencing the most valuable type-strain genomes for metagenomic binning, comparative biology and taxonomic classification.</title>
        <authorList>
            <person name="Goeker M."/>
        </authorList>
    </citation>
    <scope>NUCLEOTIDE SEQUENCE [LARGE SCALE GENOMIC DNA]</scope>
    <source>
        <strain evidence="3 5">DSM 107085</strain>
    </source>
</reference>
<evidence type="ECO:0000313" key="4">
    <source>
        <dbReference type="Proteomes" id="UP000029708"/>
    </source>
</evidence>
<feature type="transmembrane region" description="Helical" evidence="1">
    <location>
        <begin position="7"/>
        <end position="27"/>
    </location>
</feature>